<evidence type="ECO:0000313" key="3">
    <source>
        <dbReference type="Proteomes" id="UP000479000"/>
    </source>
</evidence>
<dbReference type="Proteomes" id="UP000479000">
    <property type="component" value="Unassembled WGS sequence"/>
</dbReference>
<proteinExistence type="predicted"/>
<evidence type="ECO:0000313" key="2">
    <source>
        <dbReference type="EMBL" id="CAB0018500.1"/>
    </source>
</evidence>
<protein>
    <submittedName>
        <fullName evidence="2">Uncharacterized protein</fullName>
    </submittedName>
</protein>
<evidence type="ECO:0000256" key="1">
    <source>
        <dbReference type="SAM" id="MobiDB-lite"/>
    </source>
</evidence>
<sequence length="77" mass="8423">MANLHQGPGPFHEEALEADGGDAGGRRCRDVSDAHLRSRQLRIGVSIRIVDQSVERLVYPLPEDQGGNSSANRDSRE</sequence>
<keyword evidence="3" id="KW-1185">Reference proteome</keyword>
<dbReference type="EMBL" id="CADCXU010032944">
    <property type="protein sequence ID" value="CAB0018500.1"/>
    <property type="molecule type" value="Genomic_DNA"/>
</dbReference>
<accession>A0A6H5HLI5</accession>
<organism evidence="2 3">
    <name type="scientific">Nesidiocoris tenuis</name>
    <dbReference type="NCBI Taxonomy" id="355587"/>
    <lineage>
        <taxon>Eukaryota</taxon>
        <taxon>Metazoa</taxon>
        <taxon>Ecdysozoa</taxon>
        <taxon>Arthropoda</taxon>
        <taxon>Hexapoda</taxon>
        <taxon>Insecta</taxon>
        <taxon>Pterygota</taxon>
        <taxon>Neoptera</taxon>
        <taxon>Paraneoptera</taxon>
        <taxon>Hemiptera</taxon>
        <taxon>Heteroptera</taxon>
        <taxon>Panheteroptera</taxon>
        <taxon>Cimicomorpha</taxon>
        <taxon>Miridae</taxon>
        <taxon>Dicyphina</taxon>
        <taxon>Nesidiocoris</taxon>
    </lineage>
</organism>
<reference evidence="2 3" key="1">
    <citation type="submission" date="2020-02" db="EMBL/GenBank/DDBJ databases">
        <authorList>
            <person name="Ferguson B K."/>
        </authorList>
    </citation>
    <scope>NUCLEOTIDE SEQUENCE [LARGE SCALE GENOMIC DNA]</scope>
</reference>
<name>A0A6H5HLI5_9HEMI</name>
<feature type="region of interest" description="Disordered" evidence="1">
    <location>
        <begin position="1"/>
        <end position="28"/>
    </location>
</feature>
<gene>
    <name evidence="2" type="ORF">NTEN_LOCUS22359</name>
</gene>
<dbReference type="AlphaFoldDB" id="A0A6H5HLI5"/>